<dbReference type="PANTHER" id="PTHR28494">
    <property type="entry name" value="UPF0600 PROTEIN C5ORF51"/>
    <property type="match status" value="1"/>
</dbReference>
<dbReference type="Proteomes" id="UP000762676">
    <property type="component" value="Unassembled WGS sequence"/>
</dbReference>
<evidence type="ECO:0000313" key="2">
    <source>
        <dbReference type="EMBL" id="GFR72490.1"/>
    </source>
</evidence>
<feature type="compositionally biased region" description="Polar residues" evidence="1">
    <location>
        <begin position="264"/>
        <end position="309"/>
    </location>
</feature>
<proteinExistence type="predicted"/>
<comment type="caution">
    <text evidence="2">The sequence shown here is derived from an EMBL/GenBank/DDBJ whole genome shotgun (WGS) entry which is preliminary data.</text>
</comment>
<evidence type="ECO:0000256" key="1">
    <source>
        <dbReference type="SAM" id="MobiDB-lite"/>
    </source>
</evidence>
<reference evidence="2 3" key="1">
    <citation type="journal article" date="2021" name="Elife">
        <title>Chloroplast acquisition without the gene transfer in kleptoplastic sea slugs, Plakobranchus ocellatus.</title>
        <authorList>
            <person name="Maeda T."/>
            <person name="Takahashi S."/>
            <person name="Yoshida T."/>
            <person name="Shimamura S."/>
            <person name="Takaki Y."/>
            <person name="Nagai Y."/>
            <person name="Toyoda A."/>
            <person name="Suzuki Y."/>
            <person name="Arimoto A."/>
            <person name="Ishii H."/>
            <person name="Satoh N."/>
            <person name="Nishiyama T."/>
            <person name="Hasebe M."/>
            <person name="Maruyama T."/>
            <person name="Minagawa J."/>
            <person name="Obokata J."/>
            <person name="Shigenobu S."/>
        </authorList>
    </citation>
    <scope>NUCLEOTIDE SEQUENCE [LARGE SCALE GENOMIC DNA]</scope>
</reference>
<dbReference type="PANTHER" id="PTHR28494:SF1">
    <property type="entry name" value="RAB7A-INTERACTING MON1-CCZ1 COMPLEX SUBUNIT 1"/>
    <property type="match status" value="1"/>
</dbReference>
<dbReference type="AlphaFoldDB" id="A0AAV4FIC8"/>
<gene>
    <name evidence="2" type="ORF">ElyMa_000380800</name>
</gene>
<keyword evidence="3" id="KW-1185">Reference proteome</keyword>
<sequence length="386" mass="42210">MASMQNADYSGSKEWLSSYCKNILSEIDIQKEKSQDDGQRGIILTVYHDKCSTLIEEITTLDPEALSFVVLSNALQKIAQLVLDFTYVEECCLVDQDFLLQAAYERVTYIIETLSSVESLTIKAAPDNNPRDVLSPSLAECIHWRKGALLYMYCHTVNSRCSREQLPVHFLQCLQTGSKHLVAMLSTRSLPLWLNIASDRMSEQEMAGAGTSDDGPDLLSQGIYSDTHLLALMYLGEMCYWYAQLSQPAVCRRASGVDLGVRDNTASSDTSPASGDVQPQPQQRDTTGTTSSSVRGLGDTQTSGISPDSTAGDDNKATGPQPSKLGIVTFDPTHSSLEQGQSLDMLRVGQLCLENYVTAAKGPMSAGGWNTDRAEEILQYFGNLSI</sequence>
<evidence type="ECO:0000313" key="3">
    <source>
        <dbReference type="Proteomes" id="UP000762676"/>
    </source>
</evidence>
<name>A0AAV4FIC8_9GAST</name>
<protein>
    <submittedName>
        <fullName evidence="2">UPF0600 protein C5orf51</fullName>
    </submittedName>
</protein>
<organism evidence="2 3">
    <name type="scientific">Elysia marginata</name>
    <dbReference type="NCBI Taxonomy" id="1093978"/>
    <lineage>
        <taxon>Eukaryota</taxon>
        <taxon>Metazoa</taxon>
        <taxon>Spiralia</taxon>
        <taxon>Lophotrochozoa</taxon>
        <taxon>Mollusca</taxon>
        <taxon>Gastropoda</taxon>
        <taxon>Heterobranchia</taxon>
        <taxon>Euthyneura</taxon>
        <taxon>Panpulmonata</taxon>
        <taxon>Sacoglossa</taxon>
        <taxon>Placobranchoidea</taxon>
        <taxon>Plakobranchidae</taxon>
        <taxon>Elysia</taxon>
    </lineage>
</organism>
<dbReference type="InterPro" id="IPR037657">
    <property type="entry name" value="RIMC1"/>
</dbReference>
<accession>A0AAV4FIC8</accession>
<dbReference type="EMBL" id="BMAT01000751">
    <property type="protein sequence ID" value="GFR72490.1"/>
    <property type="molecule type" value="Genomic_DNA"/>
</dbReference>
<feature type="region of interest" description="Disordered" evidence="1">
    <location>
        <begin position="262"/>
        <end position="326"/>
    </location>
</feature>
<dbReference type="GO" id="GO:0000423">
    <property type="term" value="P:mitophagy"/>
    <property type="evidence" value="ECO:0007669"/>
    <property type="project" value="InterPro"/>
</dbReference>
<dbReference type="Pfam" id="PF17716">
    <property type="entry name" value="RIMC1"/>
    <property type="match status" value="2"/>
</dbReference>